<keyword evidence="2" id="KW-0560">Oxidoreductase</keyword>
<dbReference type="GO" id="GO:0016491">
    <property type="term" value="F:oxidoreductase activity"/>
    <property type="evidence" value="ECO:0007669"/>
    <property type="project" value="UniProtKB-KW"/>
</dbReference>
<proteinExistence type="inferred from homology"/>
<evidence type="ECO:0000313" key="3">
    <source>
        <dbReference type="EMBL" id="NYD54401.1"/>
    </source>
</evidence>
<dbReference type="InterPro" id="IPR036291">
    <property type="entry name" value="NAD(P)-bd_dom_sf"/>
</dbReference>
<protein>
    <submittedName>
        <fullName evidence="3">NAD(P)-dependent dehydrogenase (Short-subunit alcohol dehydrogenase family)</fullName>
    </submittedName>
</protein>
<dbReference type="PRINTS" id="PR00081">
    <property type="entry name" value="GDHRDH"/>
</dbReference>
<dbReference type="Gene3D" id="3.40.50.720">
    <property type="entry name" value="NAD(P)-binding Rossmann-like Domain"/>
    <property type="match status" value="1"/>
</dbReference>
<evidence type="ECO:0000256" key="2">
    <source>
        <dbReference type="ARBA" id="ARBA00023002"/>
    </source>
</evidence>
<dbReference type="FunFam" id="3.40.50.720:FF:000084">
    <property type="entry name" value="Short-chain dehydrogenase reductase"/>
    <property type="match status" value="1"/>
</dbReference>
<dbReference type="InterPro" id="IPR051122">
    <property type="entry name" value="SDR_DHRS6-like"/>
</dbReference>
<gene>
    <name evidence="3" type="ORF">BKA02_001456</name>
</gene>
<dbReference type="PROSITE" id="PS00061">
    <property type="entry name" value="ADH_SHORT"/>
    <property type="match status" value="1"/>
</dbReference>
<accession>A0A7Y9EV47</accession>
<dbReference type="PANTHER" id="PTHR43477:SF1">
    <property type="entry name" value="DIHYDROANTICAPSIN 7-DEHYDROGENASE"/>
    <property type="match status" value="1"/>
</dbReference>
<dbReference type="InterPro" id="IPR020904">
    <property type="entry name" value="Sc_DH/Rdtase_CS"/>
</dbReference>
<dbReference type="Pfam" id="PF13561">
    <property type="entry name" value="adh_short_C2"/>
    <property type="match status" value="1"/>
</dbReference>
<dbReference type="RefSeq" id="WP_179432691.1">
    <property type="nucleotide sequence ID" value="NZ_BAABLC010000001.1"/>
</dbReference>
<comment type="similarity">
    <text evidence="1">Belongs to the short-chain dehydrogenases/reductases (SDR) family.</text>
</comment>
<dbReference type="EMBL" id="JACCBH010000001">
    <property type="protein sequence ID" value="NYD54401.1"/>
    <property type="molecule type" value="Genomic_DNA"/>
</dbReference>
<evidence type="ECO:0000256" key="1">
    <source>
        <dbReference type="ARBA" id="ARBA00006484"/>
    </source>
</evidence>
<name>A0A7Y9EV47_9MICO</name>
<organism evidence="3 4">
    <name type="scientific">Microbacterium pseudoresistens</name>
    <dbReference type="NCBI Taxonomy" id="640634"/>
    <lineage>
        <taxon>Bacteria</taxon>
        <taxon>Bacillati</taxon>
        <taxon>Actinomycetota</taxon>
        <taxon>Actinomycetes</taxon>
        <taxon>Micrococcales</taxon>
        <taxon>Microbacteriaceae</taxon>
        <taxon>Microbacterium</taxon>
    </lineage>
</organism>
<comment type="caution">
    <text evidence="3">The sequence shown here is derived from an EMBL/GenBank/DDBJ whole genome shotgun (WGS) entry which is preliminary data.</text>
</comment>
<dbReference type="InterPro" id="IPR002347">
    <property type="entry name" value="SDR_fam"/>
</dbReference>
<sequence length="249" mass="26541">MKRARAHEGRTYVVTGGASGIGRATVRRLLDDGAIVFALDIDEKGLDTLVVDTPSAHLRTHTIDTTSQSQWHDCVDFIRNSAPTIDGCVLNVGRNMPGSLTELSAKAWRDALRLTLDSNVLGFQALHPLFGAPTSVVFTTSIHAALAFRTFPAYAAGKGALTALARQLAVDYAPQVRVNALAPGAVRTAIWDRRDEAFQRAVAGRVPLGRIADPEEIASVVAFLLSSDSSYITGQTITVDGGRSIDSGE</sequence>
<dbReference type="CDD" id="cd05233">
    <property type="entry name" value="SDR_c"/>
    <property type="match status" value="1"/>
</dbReference>
<evidence type="ECO:0000313" key="4">
    <source>
        <dbReference type="Proteomes" id="UP000552045"/>
    </source>
</evidence>
<dbReference type="SUPFAM" id="SSF51735">
    <property type="entry name" value="NAD(P)-binding Rossmann-fold domains"/>
    <property type="match status" value="1"/>
</dbReference>
<dbReference type="Proteomes" id="UP000552045">
    <property type="component" value="Unassembled WGS sequence"/>
</dbReference>
<dbReference type="PANTHER" id="PTHR43477">
    <property type="entry name" value="DIHYDROANTICAPSIN 7-DEHYDROGENASE"/>
    <property type="match status" value="1"/>
</dbReference>
<keyword evidence="4" id="KW-1185">Reference proteome</keyword>
<reference evidence="3 4" key="1">
    <citation type="submission" date="2020-07" db="EMBL/GenBank/DDBJ databases">
        <title>Sequencing the genomes of 1000 actinobacteria strains.</title>
        <authorList>
            <person name="Klenk H.-P."/>
        </authorList>
    </citation>
    <scope>NUCLEOTIDE SEQUENCE [LARGE SCALE GENOMIC DNA]</scope>
    <source>
        <strain evidence="3 4">DSM 22185</strain>
    </source>
</reference>
<dbReference type="AlphaFoldDB" id="A0A7Y9EV47"/>